<dbReference type="OrthoDB" id="74360at2759"/>
<keyword evidence="2" id="KW-0670">Pyruvate</keyword>
<sequence>MDLPDFPPKVDIQTQIYDALPQTAALCDWDSLDATQTAGDVVAQFAEAVQHGQYQALENMFADTSSYWKDTLSLTAHIRTFKGSATIAAALIELQGERKAHGFRFNGGLVMTATEDLKWLDCGFSFRTASPRASCRGKMMLIPGGRGTGYQSWKVWSMSTWLVDFEDHPEDESLLRLPSSPITDGLEISTDVLIVGGGNAGILLAARLKAMGADFVVIDRNESVGDNWSQRYDCMRFHINKSFCETPYIPYPQSTNHGLTRDELAAQIRAIAQEFDLGRRVLHSTTVSGTDYDPQTRVWQVKLKSRGKERVLSCACVVLATGAGFSGAAPLPDLPGRELFKGPSIHSLSYRNAATLRAGGAKSAVIIGSANTAFDVMVDCYNAGLKTTMVQRSETYVVPMSYFSHPLSFGIYDILPTEEADAVVSGGPLAVGGPLVGLAHYMQAQEEPNRYDEVRKAGLRVQDSLTGDLIINLIDRCGGHFVDMDKGMELITTRKVGIRSGAVPKAYTPDGLELADGSKIKADAVVWCTGFGNMDARKSLSEVLGDGAETIASKLEPTWGADAEGEIRGLFKRHPGVDNLWIFAGGTAQHRWFSKVIALQIKGILEGILPNAYRRTPEPTIENHLRLGNTWAASNL</sequence>
<dbReference type="GO" id="GO:0050660">
    <property type="term" value="F:flavin adenine dinucleotide binding"/>
    <property type="evidence" value="ECO:0007669"/>
    <property type="project" value="TreeGrafter"/>
</dbReference>
<evidence type="ECO:0000313" key="2">
    <source>
        <dbReference type="EMBL" id="OLN87313.1"/>
    </source>
</evidence>
<reference evidence="2 3" key="1">
    <citation type="submission" date="2016-11" db="EMBL/GenBank/DDBJ databases">
        <title>Draft Genome Assembly of Colletotrichum chlorophyti a pathogen of herbaceous plants.</title>
        <authorList>
            <person name="Gan P."/>
            <person name="Narusaka M."/>
            <person name="Tsushima A."/>
            <person name="Narusaka Y."/>
            <person name="Takano Y."/>
            <person name="Shirasu K."/>
        </authorList>
    </citation>
    <scope>NUCLEOTIDE SEQUENCE [LARGE SCALE GENOMIC DNA]</scope>
    <source>
        <strain evidence="2 3">NTL11</strain>
    </source>
</reference>
<protein>
    <submittedName>
        <fullName evidence="2">Putative indole-3-pyruvate monooxygenase YUCCA9</fullName>
    </submittedName>
</protein>
<keyword evidence="3" id="KW-1185">Reference proteome</keyword>
<dbReference type="PANTHER" id="PTHR43539:SF68">
    <property type="entry name" value="FLAVIN-BINDING MONOOXYGENASE-LIKE PROTEIN (AFU_ORTHOLOGUE AFUA_4G09220)"/>
    <property type="match status" value="1"/>
</dbReference>
<dbReference type="SUPFAM" id="SSF51905">
    <property type="entry name" value="FAD/NAD(P)-binding domain"/>
    <property type="match status" value="2"/>
</dbReference>
<comment type="caution">
    <text evidence="2">The sequence shown here is derived from an EMBL/GenBank/DDBJ whole genome shotgun (WGS) entry which is preliminary data.</text>
</comment>
<evidence type="ECO:0000256" key="1">
    <source>
        <dbReference type="ARBA" id="ARBA00023002"/>
    </source>
</evidence>
<name>A0A1Q8RT20_9PEZI</name>
<dbReference type="GO" id="GO:0004497">
    <property type="term" value="F:monooxygenase activity"/>
    <property type="evidence" value="ECO:0007669"/>
    <property type="project" value="UniProtKB-KW"/>
</dbReference>
<gene>
    <name evidence="2" type="ORF">CCHL11_03575</name>
</gene>
<keyword evidence="1" id="KW-0560">Oxidoreductase</keyword>
<evidence type="ECO:0000313" key="3">
    <source>
        <dbReference type="Proteomes" id="UP000186583"/>
    </source>
</evidence>
<dbReference type="Gene3D" id="3.50.50.60">
    <property type="entry name" value="FAD/NAD(P)-binding domain"/>
    <property type="match status" value="2"/>
</dbReference>
<dbReference type="Proteomes" id="UP000186583">
    <property type="component" value="Unassembled WGS sequence"/>
</dbReference>
<dbReference type="InterPro" id="IPR050982">
    <property type="entry name" value="Auxin_biosynth/cation_transpt"/>
</dbReference>
<dbReference type="AlphaFoldDB" id="A0A1Q8RT20"/>
<organism evidence="2 3">
    <name type="scientific">Colletotrichum chlorophyti</name>
    <dbReference type="NCBI Taxonomy" id="708187"/>
    <lineage>
        <taxon>Eukaryota</taxon>
        <taxon>Fungi</taxon>
        <taxon>Dikarya</taxon>
        <taxon>Ascomycota</taxon>
        <taxon>Pezizomycotina</taxon>
        <taxon>Sordariomycetes</taxon>
        <taxon>Hypocreomycetidae</taxon>
        <taxon>Glomerellales</taxon>
        <taxon>Glomerellaceae</taxon>
        <taxon>Colletotrichum</taxon>
    </lineage>
</organism>
<dbReference type="PANTHER" id="PTHR43539">
    <property type="entry name" value="FLAVIN-BINDING MONOOXYGENASE-LIKE PROTEIN (AFU_ORTHOLOGUE AFUA_4G09220)"/>
    <property type="match status" value="1"/>
</dbReference>
<dbReference type="InterPro" id="IPR036188">
    <property type="entry name" value="FAD/NAD-bd_sf"/>
</dbReference>
<accession>A0A1Q8RT20</accession>
<dbReference type="Pfam" id="PF13738">
    <property type="entry name" value="Pyr_redox_3"/>
    <property type="match status" value="1"/>
</dbReference>
<dbReference type="EMBL" id="MPGH01000101">
    <property type="protein sequence ID" value="OLN87313.1"/>
    <property type="molecule type" value="Genomic_DNA"/>
</dbReference>
<proteinExistence type="predicted"/>
<keyword evidence="2" id="KW-0503">Monooxygenase</keyword>